<gene>
    <name evidence="1" type="ORF">ENL47_08865</name>
</gene>
<proteinExistence type="predicted"/>
<protein>
    <submittedName>
        <fullName evidence="1">DUF359 domain-containing protein</fullName>
    </submittedName>
</protein>
<comment type="caution">
    <text evidence="1">The sequence shown here is derived from an EMBL/GenBank/DDBJ whole genome shotgun (WGS) entry which is preliminary data.</text>
</comment>
<reference evidence="1" key="1">
    <citation type="journal article" date="2020" name="mSystems">
        <title>Genome- and Community-Level Interaction Insights into Carbon Utilization and Element Cycling Functions of Hydrothermarchaeota in Hydrothermal Sediment.</title>
        <authorList>
            <person name="Zhou Z."/>
            <person name="Liu Y."/>
            <person name="Xu W."/>
            <person name="Pan J."/>
            <person name="Luo Z.H."/>
            <person name="Li M."/>
        </authorList>
    </citation>
    <scope>NUCLEOTIDE SEQUENCE [LARGE SCALE GENOMIC DNA]</scope>
    <source>
        <strain evidence="1">SpSt-1</strain>
    </source>
</reference>
<organism evidence="1">
    <name type="scientific">Ignisphaera aggregans</name>
    <dbReference type="NCBI Taxonomy" id="334771"/>
    <lineage>
        <taxon>Archaea</taxon>
        <taxon>Thermoproteota</taxon>
        <taxon>Thermoprotei</taxon>
        <taxon>Desulfurococcales</taxon>
        <taxon>Desulfurococcaceae</taxon>
        <taxon>Ignisphaera</taxon>
    </lineage>
</organism>
<dbReference type="EMBL" id="DRUB01000176">
    <property type="protein sequence ID" value="HHR96886.1"/>
    <property type="molecule type" value="Genomic_DNA"/>
</dbReference>
<dbReference type="Pfam" id="PF04019">
    <property type="entry name" value="DUF359"/>
    <property type="match status" value="1"/>
</dbReference>
<name>A0A7C5UV90_9CREN</name>
<accession>A0A7C5UV90</accession>
<dbReference type="GO" id="GO:0015937">
    <property type="term" value="P:coenzyme A biosynthetic process"/>
    <property type="evidence" value="ECO:0007669"/>
    <property type="project" value="InterPro"/>
</dbReference>
<dbReference type="AlphaFoldDB" id="A0A7C5UV90"/>
<dbReference type="GO" id="GO:0016301">
    <property type="term" value="F:kinase activity"/>
    <property type="evidence" value="ECO:0007669"/>
    <property type="project" value="InterPro"/>
</dbReference>
<sequence length="106" mass="11646">MLKEVKKSFEYVEVCINPQGYISKPCLETIDKCFREGLRSLIIVNGEEDLLALASLIIISQGYVVYGIPSIGVAISDATILKISVTNIFSHFKPIQMSIANGVDSH</sequence>
<evidence type="ECO:0000313" key="1">
    <source>
        <dbReference type="EMBL" id="HHR96886.1"/>
    </source>
</evidence>
<dbReference type="InterPro" id="IPR007164">
    <property type="entry name" value="GTP-dep_dephospho-CoA_kin"/>
</dbReference>